<protein>
    <submittedName>
        <fullName evidence="1">Uncharacterized protein</fullName>
    </submittedName>
</protein>
<evidence type="ECO:0000313" key="2">
    <source>
        <dbReference type="Proteomes" id="UP000193285"/>
    </source>
</evidence>
<sequence length="78" mass="8564">MSALGSIDDHMAHGFTQAEAEKLEQLAVRCDAAAMEAAKFGDDQLLELVVEACQHAIDAFTAEVFSKRRLRTLLTELN</sequence>
<evidence type="ECO:0000313" key="1">
    <source>
        <dbReference type="EMBL" id="ORW51339.1"/>
    </source>
</evidence>
<organism evidence="1 2">
    <name type="scientific">Mycobacterium paraense</name>
    <dbReference type="NCBI Taxonomy" id="767916"/>
    <lineage>
        <taxon>Bacteria</taxon>
        <taxon>Bacillati</taxon>
        <taxon>Actinomycetota</taxon>
        <taxon>Actinomycetes</taxon>
        <taxon>Mycobacteriales</taxon>
        <taxon>Mycobacteriaceae</taxon>
        <taxon>Mycobacterium</taxon>
        <taxon>Mycobacterium simiae complex</taxon>
    </lineage>
</organism>
<accession>A0A1X2AJP0</accession>
<dbReference type="RefSeq" id="WP_085244206.1">
    <property type="nucleotide sequence ID" value="NZ_LQPN01000024.1"/>
</dbReference>
<name>A0A1X2AJP0_9MYCO</name>
<dbReference type="EMBL" id="LQPN01000024">
    <property type="protein sequence ID" value="ORW51339.1"/>
    <property type="molecule type" value="Genomic_DNA"/>
</dbReference>
<dbReference type="Proteomes" id="UP000193285">
    <property type="component" value="Unassembled WGS sequence"/>
</dbReference>
<reference evidence="1 2" key="1">
    <citation type="journal article" date="2015" name="Emerg. Microbes Infect.">
        <title>Characterization of 17 strains belonging to the Mycobacterium simiae complex and description of Mycobacterium paraense sp. nov.</title>
        <authorList>
            <person name="Fusco da Costa A.R."/>
            <person name="Fedrizzi T."/>
            <person name="Lopes M.L."/>
            <person name="Pecorari M."/>
            <person name="Oliveira da Costa W.L."/>
            <person name="Giacobazzi E."/>
            <person name="da Costa Bahia J.R."/>
            <person name="De Sanctis V."/>
            <person name="Batista Lima K.V."/>
            <person name="Bertorelli R."/>
            <person name="Grottola A."/>
            <person name="Fabio A."/>
            <person name="Mariottini A."/>
            <person name="Ferretti P."/>
            <person name="Di Leva F."/>
            <person name="Fregni Serpini G."/>
            <person name="Tagliazucchi S."/>
            <person name="Rumpianesi F."/>
            <person name="Jousson O."/>
            <person name="Segata N."/>
            <person name="Tortoli E."/>
        </authorList>
    </citation>
    <scope>NUCLEOTIDE SEQUENCE [LARGE SCALE GENOMIC DNA]</scope>
    <source>
        <strain evidence="1 2">IEC33</strain>
    </source>
</reference>
<gene>
    <name evidence="1" type="ORF">AWB90_05295</name>
</gene>
<dbReference type="OrthoDB" id="9962677at2"/>
<proteinExistence type="predicted"/>
<comment type="caution">
    <text evidence="1">The sequence shown here is derived from an EMBL/GenBank/DDBJ whole genome shotgun (WGS) entry which is preliminary data.</text>
</comment>
<dbReference type="AlphaFoldDB" id="A0A1X2AJP0"/>